<dbReference type="InterPro" id="IPR044399">
    <property type="entry name" value="Mb-like_M"/>
</dbReference>
<feature type="domain" description="ZU5" evidence="12">
    <location>
        <begin position="488"/>
        <end position="641"/>
    </location>
</feature>
<dbReference type="InterPro" id="IPR001368">
    <property type="entry name" value="TNFR/NGFR_Cys_rich_reg"/>
</dbReference>
<feature type="compositionally biased region" description="Polar residues" evidence="8">
    <location>
        <begin position="251"/>
        <end position="298"/>
    </location>
</feature>
<keyword evidence="7" id="KW-0675">Receptor</keyword>
<keyword evidence="14" id="KW-1185">Reference proteome</keyword>
<dbReference type="Gene3D" id="1.10.490.10">
    <property type="entry name" value="Globins"/>
    <property type="match status" value="1"/>
</dbReference>
<accession>A0AAU9WD96</accession>
<evidence type="ECO:0000256" key="5">
    <source>
        <dbReference type="ARBA" id="ARBA00023180"/>
    </source>
</evidence>
<evidence type="ECO:0000259" key="9">
    <source>
        <dbReference type="PROSITE" id="PS01033"/>
    </source>
</evidence>
<feature type="region of interest" description="Disordered" evidence="8">
    <location>
        <begin position="208"/>
        <end position="298"/>
    </location>
</feature>
<dbReference type="SUPFAM" id="SSF47986">
    <property type="entry name" value="DEATH domain"/>
    <property type="match status" value="1"/>
</dbReference>
<dbReference type="Gene3D" id="2.60.220.30">
    <property type="match status" value="1"/>
</dbReference>
<dbReference type="InterPro" id="IPR000488">
    <property type="entry name" value="Death_dom"/>
</dbReference>
<keyword evidence="1" id="KW-0053">Apoptosis</keyword>
<dbReference type="PROSITE" id="PS01033">
    <property type="entry name" value="GLOBIN"/>
    <property type="match status" value="1"/>
</dbReference>
<feature type="domain" description="Death" evidence="10">
    <location>
        <begin position="865"/>
        <end position="943"/>
    </location>
</feature>
<feature type="disulfide bond" evidence="6">
    <location>
        <begin position="36"/>
        <end position="51"/>
    </location>
</feature>
<dbReference type="GO" id="GO:0005886">
    <property type="term" value="C:plasma membrane"/>
    <property type="evidence" value="ECO:0007669"/>
    <property type="project" value="UniProtKB-SubCell"/>
</dbReference>
<feature type="compositionally biased region" description="Polar residues" evidence="8">
    <location>
        <begin position="211"/>
        <end position="226"/>
    </location>
</feature>
<comment type="function">
    <text evidence="7">Receptor for netrin required for axon guidance. Mediates axon repulsion of neuronal growth cones in the developing nervous system upon ligand binding.</text>
</comment>
<dbReference type="SUPFAM" id="SSF57586">
    <property type="entry name" value="TNF receptor-like"/>
    <property type="match status" value="2"/>
</dbReference>
<dbReference type="EMBL" id="CALNXJ010000010">
    <property type="protein sequence ID" value="CAH3106553.1"/>
    <property type="molecule type" value="Genomic_DNA"/>
</dbReference>
<feature type="non-terminal residue" evidence="13">
    <location>
        <position position="1"/>
    </location>
</feature>
<dbReference type="AlphaFoldDB" id="A0AAU9WD96"/>
<evidence type="ECO:0000256" key="8">
    <source>
        <dbReference type="SAM" id="MobiDB-lite"/>
    </source>
</evidence>
<keyword evidence="3" id="KW-0677">Repeat</keyword>
<evidence type="ECO:0000313" key="14">
    <source>
        <dbReference type="Proteomes" id="UP001159428"/>
    </source>
</evidence>
<dbReference type="PROSITE" id="PS00652">
    <property type="entry name" value="TNFR_NGFR_1"/>
    <property type="match status" value="1"/>
</dbReference>
<dbReference type="InterPro" id="IPR011029">
    <property type="entry name" value="DEATH-like_dom_sf"/>
</dbReference>
<evidence type="ECO:0000259" key="12">
    <source>
        <dbReference type="PROSITE" id="PS51145"/>
    </source>
</evidence>
<dbReference type="PANTHER" id="PTHR12582:SF47">
    <property type="entry name" value="NETRIN RECEPTOR UNC-5"/>
    <property type="match status" value="1"/>
</dbReference>
<feature type="domain" description="Globin" evidence="9">
    <location>
        <begin position="970"/>
        <end position="1113"/>
    </location>
</feature>
<evidence type="ECO:0000256" key="3">
    <source>
        <dbReference type="ARBA" id="ARBA00022737"/>
    </source>
</evidence>
<organism evidence="13 14">
    <name type="scientific">Pocillopora meandrina</name>
    <dbReference type="NCBI Taxonomy" id="46732"/>
    <lineage>
        <taxon>Eukaryota</taxon>
        <taxon>Metazoa</taxon>
        <taxon>Cnidaria</taxon>
        <taxon>Anthozoa</taxon>
        <taxon>Hexacorallia</taxon>
        <taxon>Scleractinia</taxon>
        <taxon>Astrocoeniina</taxon>
        <taxon>Pocilloporidae</taxon>
        <taxon>Pocillopora</taxon>
    </lineage>
</organism>
<feature type="compositionally biased region" description="Polar residues" evidence="8">
    <location>
        <begin position="423"/>
        <end position="432"/>
    </location>
</feature>
<protein>
    <recommendedName>
        <fullName evidence="7">Netrin receptor UNC5</fullName>
    </recommendedName>
</protein>
<feature type="compositionally biased region" description="Polar residues" evidence="8">
    <location>
        <begin position="446"/>
        <end position="455"/>
    </location>
</feature>
<dbReference type="GO" id="GO:0005042">
    <property type="term" value="F:netrin receptor activity"/>
    <property type="evidence" value="ECO:0007669"/>
    <property type="project" value="UniProtKB-UniRule"/>
</dbReference>
<dbReference type="PANTHER" id="PTHR12582">
    <property type="entry name" value="NETRIN RECEPTOR UNC5"/>
    <property type="match status" value="1"/>
</dbReference>
<comment type="similarity">
    <text evidence="7">Belongs to the unc-5 family.</text>
</comment>
<dbReference type="Pfam" id="PF00042">
    <property type="entry name" value="Globin"/>
    <property type="match status" value="1"/>
</dbReference>
<reference evidence="13 14" key="1">
    <citation type="submission" date="2022-05" db="EMBL/GenBank/DDBJ databases">
        <authorList>
            <consortium name="Genoscope - CEA"/>
            <person name="William W."/>
        </authorList>
    </citation>
    <scope>NUCLEOTIDE SEQUENCE [LARGE SCALE GENOMIC DNA]</scope>
</reference>
<dbReference type="GO" id="GO:0020037">
    <property type="term" value="F:heme binding"/>
    <property type="evidence" value="ECO:0007669"/>
    <property type="project" value="InterPro"/>
</dbReference>
<dbReference type="Proteomes" id="UP001159428">
    <property type="component" value="Unassembled WGS sequence"/>
</dbReference>
<evidence type="ECO:0000256" key="2">
    <source>
        <dbReference type="ARBA" id="ARBA00022729"/>
    </source>
</evidence>
<feature type="repeat" description="TNFR-Cys" evidence="6">
    <location>
        <begin position="35"/>
        <end position="75"/>
    </location>
</feature>
<feature type="domain" description="TNFR-Cys" evidence="11">
    <location>
        <begin position="35"/>
        <end position="75"/>
    </location>
</feature>
<evidence type="ECO:0000256" key="6">
    <source>
        <dbReference type="PROSITE-ProRule" id="PRU00206"/>
    </source>
</evidence>
<dbReference type="Gene3D" id="2.10.50.10">
    <property type="entry name" value="Tumor Necrosis Factor Receptor, subunit A, domain 2"/>
    <property type="match status" value="2"/>
</dbReference>
<comment type="subcellular location">
    <subcellularLocation>
        <location evidence="7">Cell membrane</location>
        <topology evidence="7">Single-pass type I membrane protein</topology>
    </subcellularLocation>
</comment>
<feature type="disulfide bond" evidence="6">
    <location>
        <begin position="57"/>
        <end position="75"/>
    </location>
</feature>
<dbReference type="SMART" id="SM00218">
    <property type="entry name" value="ZU5"/>
    <property type="match status" value="1"/>
</dbReference>
<dbReference type="CDD" id="cd01040">
    <property type="entry name" value="Mb-like"/>
    <property type="match status" value="1"/>
</dbReference>
<keyword evidence="4 6" id="KW-1015">Disulfide bond</keyword>
<name>A0AAU9WD96_9CNID</name>
<evidence type="ECO:0000259" key="11">
    <source>
        <dbReference type="PROSITE" id="PS50050"/>
    </source>
</evidence>
<feature type="compositionally biased region" description="Basic and acidic residues" evidence="8">
    <location>
        <begin position="338"/>
        <end position="350"/>
    </location>
</feature>
<dbReference type="PROSITE" id="PS50050">
    <property type="entry name" value="TNFR_NGFR_2"/>
    <property type="match status" value="1"/>
</dbReference>
<dbReference type="GO" id="GO:0006915">
    <property type="term" value="P:apoptotic process"/>
    <property type="evidence" value="ECO:0007669"/>
    <property type="project" value="UniProtKB-KW"/>
</dbReference>
<dbReference type="SMART" id="SM00208">
    <property type="entry name" value="TNFR"/>
    <property type="match status" value="1"/>
</dbReference>
<dbReference type="InterPro" id="IPR012292">
    <property type="entry name" value="Globin/Proto"/>
</dbReference>
<dbReference type="InterPro" id="IPR009050">
    <property type="entry name" value="Globin-like_sf"/>
</dbReference>
<evidence type="ECO:0000313" key="13">
    <source>
        <dbReference type="EMBL" id="CAH3106553.1"/>
    </source>
</evidence>
<keyword evidence="2" id="KW-0732">Signal</keyword>
<dbReference type="InterPro" id="IPR037936">
    <property type="entry name" value="UNC5A-D"/>
</dbReference>
<evidence type="ECO:0000256" key="1">
    <source>
        <dbReference type="ARBA" id="ARBA00022703"/>
    </source>
</evidence>
<keyword evidence="7" id="KW-0393">Immunoglobulin domain</keyword>
<dbReference type="Pfam" id="PF00020">
    <property type="entry name" value="TNFR_c6"/>
    <property type="match status" value="1"/>
</dbReference>
<keyword evidence="7" id="KW-0217">Developmental protein</keyword>
<feature type="region of interest" description="Disordered" evidence="8">
    <location>
        <begin position="423"/>
        <end position="455"/>
    </location>
</feature>
<dbReference type="Pfam" id="PF00791">
    <property type="entry name" value="ZU5"/>
    <property type="match status" value="1"/>
</dbReference>
<feature type="disulfide bond" evidence="6">
    <location>
        <begin position="54"/>
        <end position="67"/>
    </location>
</feature>
<dbReference type="Pfam" id="PF00531">
    <property type="entry name" value="Death"/>
    <property type="match status" value="1"/>
</dbReference>
<keyword evidence="5" id="KW-0325">Glycoprotein</keyword>
<dbReference type="InterPro" id="IPR000906">
    <property type="entry name" value="ZU5_dom"/>
</dbReference>
<gene>
    <name evidence="13" type="ORF">PMEA_00001601</name>
</gene>
<comment type="caution">
    <text evidence="13">The sequence shown here is derived from an EMBL/GenBank/DDBJ whole genome shotgun (WGS) entry which is preliminary data.</text>
</comment>
<dbReference type="PROSITE" id="PS50017">
    <property type="entry name" value="DEATH_DOMAIN"/>
    <property type="match status" value="1"/>
</dbReference>
<sequence>SLSGSYLKLSGPSCKKCPAGSFTVCSLNEESRCVKCAEGTYNDKPSRRGTCKRCTRCGHNEYEFHPCNSTSNTVCVKCSQCPPGFGVFRPCEKTRDTDCVKCPISESFLSSYGKVECGIKVDSVRDNIKEKKKPEDRFFVLREEVNPWENGRKNPKSQHQLAFVEKHVNANIFVSVMPSVDPTPSSVFFSTKPSSAVDQGTVLVSSAFYGSPSSSRSVEKSITSSAGEIISPTPRPDIPSKRRPPSRPTEKSVSSFKTPTNFEMQGDDQNYPSRTPQKIRQNRTDATTTLVASPVSPSESVKAEFINHGMDDENSTESHQNHTTRWRRGKSNSQPLTKENKVREKYHEPSQDVSHHSRHWLWIVVALVSVAVLATGLAIKQWRHPKKNKGCSLACPRPNCRRPPRCVASSDCCNRTSISSATGAYTEQTESPTRSKHTQEDETGDSLPNLNNPAQHTLPPCQSNLVVADVHQISQSDGIDTRSPGYITEAEATFDSSGGQLFAPDSDVVITVRSGAVQEGTKQRFFFRVPKDDTTLLQDIPDMPEGTLISPVIECGPHNVTLLKPVEITVPHDLCLDEVRKDSIRVYRCEPSSKGNWPLRWEKIPSASEKNCQSKAWFTVKKNSIHIKTSKFSIWSVFACGGTKRKRATVYFSRHNQRSDKIYLRFYIYSDNEDSKKRVKAQEKESFPGSRSSKEKPFKMYDDEKDVIVKLTDLEDGWELDKPPSVQIYDYDTAYRNGFRVKDACDFAVRPARPGVKEFSCNLKFNQEDSPTEYSIYLYPGYSPRQTSRKIFVQNSESGTSSNGCEFAGAVSITMPSEENETNGSQETIPSMADSLANQTESFSCDISLLGSDRQPVTVDHFHCIREEIGSKWKNVLRKLGLKEPEIENICMNHKEYGVEESFFQGLLKWKKLFGEEATTEKLCDVLREARCTEALKNLEFSFFLFLEQKITREAMESATGSNLTPSSKALSEDDKVLVRDTWREATKPEREAGQKLFKRRVLIFQIAPEAQDYFSSSDLESDEFQGHITSVISTLDKALQNLHDLTPLLPTLERLGTIHANMGIKRQQLNVVKQALLFTLSQELRELFTDECRKAWELTFDILAGAMATGMVANSNDN</sequence>
<feature type="region of interest" description="Disordered" evidence="8">
    <location>
        <begin position="310"/>
        <end position="350"/>
    </location>
</feature>
<dbReference type="PROSITE" id="PS51145">
    <property type="entry name" value="ZU5"/>
    <property type="match status" value="1"/>
</dbReference>
<evidence type="ECO:0000256" key="7">
    <source>
        <dbReference type="RuleBase" id="RU367033"/>
    </source>
</evidence>
<dbReference type="SUPFAM" id="SSF46458">
    <property type="entry name" value="Globin-like"/>
    <property type="match status" value="1"/>
</dbReference>
<dbReference type="InterPro" id="IPR000971">
    <property type="entry name" value="Globin"/>
</dbReference>
<evidence type="ECO:0000256" key="4">
    <source>
        <dbReference type="ARBA" id="ARBA00023157"/>
    </source>
</evidence>
<dbReference type="CDD" id="cd01670">
    <property type="entry name" value="Death"/>
    <property type="match status" value="1"/>
</dbReference>
<evidence type="ECO:0000259" key="10">
    <source>
        <dbReference type="PROSITE" id="PS50017"/>
    </source>
</evidence>
<dbReference type="Gene3D" id="1.10.533.10">
    <property type="entry name" value="Death Domain, Fas"/>
    <property type="match status" value="1"/>
</dbReference>
<dbReference type="GO" id="GO:0019825">
    <property type="term" value="F:oxygen binding"/>
    <property type="evidence" value="ECO:0007669"/>
    <property type="project" value="InterPro"/>
</dbReference>
<proteinExistence type="inferred from homology"/>